<comment type="caution">
    <text evidence="2">The sequence shown here is derived from an EMBL/GenBank/DDBJ whole genome shotgun (WGS) entry which is preliminary data.</text>
</comment>
<evidence type="ECO:0000313" key="3">
    <source>
        <dbReference type="Proteomes" id="UP001328733"/>
    </source>
</evidence>
<dbReference type="RefSeq" id="WP_332864482.1">
    <property type="nucleotide sequence ID" value="NZ_JBAFSM010000012.1"/>
</dbReference>
<evidence type="ECO:0000313" key="2">
    <source>
        <dbReference type="EMBL" id="MEG3436996.1"/>
    </source>
</evidence>
<dbReference type="AlphaFoldDB" id="A0AAW9QTD3"/>
<gene>
    <name evidence="2" type="ORF">V0288_07675</name>
</gene>
<dbReference type="EMBL" id="JBAFSM010000012">
    <property type="protein sequence ID" value="MEG3436996.1"/>
    <property type="molecule type" value="Genomic_DNA"/>
</dbReference>
<organism evidence="2 3">
    <name type="scientific">Pannus brasiliensis CCIBt3594</name>
    <dbReference type="NCBI Taxonomy" id="1427578"/>
    <lineage>
        <taxon>Bacteria</taxon>
        <taxon>Bacillati</taxon>
        <taxon>Cyanobacteriota</taxon>
        <taxon>Cyanophyceae</taxon>
        <taxon>Oscillatoriophycideae</taxon>
        <taxon>Chroococcales</taxon>
        <taxon>Microcystaceae</taxon>
        <taxon>Pannus</taxon>
    </lineage>
</organism>
<accession>A0AAW9QTD3</accession>
<protein>
    <submittedName>
        <fullName evidence="2">Uncharacterized protein</fullName>
    </submittedName>
</protein>
<reference evidence="2 3" key="1">
    <citation type="submission" date="2024-01" db="EMBL/GenBank/DDBJ databases">
        <title>Genomic insights into the taxonomy and metabolism of the cyanobacterium Pannus brasiliensis CCIBt3594.</title>
        <authorList>
            <person name="Machado M."/>
            <person name="Botero N.B."/>
            <person name="Andreote A.P.D."/>
            <person name="Feitosa A.M.T."/>
            <person name="Popin R."/>
            <person name="Sivonen K."/>
            <person name="Fiore M.F."/>
        </authorList>
    </citation>
    <scope>NUCLEOTIDE SEQUENCE [LARGE SCALE GENOMIC DNA]</scope>
    <source>
        <strain evidence="2 3">CCIBt3594</strain>
    </source>
</reference>
<feature type="signal peptide" evidence="1">
    <location>
        <begin position="1"/>
        <end position="22"/>
    </location>
</feature>
<dbReference type="Proteomes" id="UP001328733">
    <property type="component" value="Unassembled WGS sequence"/>
</dbReference>
<sequence length="73" mass="7813">MLKKTVIVSSLLLVGVALPALAARERLLGSARLAYQEEDKAVLNIATCPNPAYTHVQLRVKKGDADITALLSL</sequence>
<evidence type="ECO:0000256" key="1">
    <source>
        <dbReference type="SAM" id="SignalP"/>
    </source>
</evidence>
<proteinExistence type="predicted"/>
<keyword evidence="1" id="KW-0732">Signal</keyword>
<keyword evidence="3" id="KW-1185">Reference proteome</keyword>
<name>A0AAW9QTD3_9CHRO</name>
<feature type="chain" id="PRO_5043813193" evidence="1">
    <location>
        <begin position="23"/>
        <end position="73"/>
    </location>
</feature>